<dbReference type="PANTHER" id="PTHR24123">
    <property type="entry name" value="ANKYRIN REPEAT-CONTAINING"/>
    <property type="match status" value="1"/>
</dbReference>
<dbReference type="OrthoDB" id="341259at2759"/>
<keyword evidence="5 6" id="KW-0040">ANK repeat</keyword>
<organism evidence="8 9">
    <name type="scientific">Aspergillus mulundensis</name>
    <dbReference type="NCBI Taxonomy" id="1810919"/>
    <lineage>
        <taxon>Eukaryota</taxon>
        <taxon>Fungi</taxon>
        <taxon>Dikarya</taxon>
        <taxon>Ascomycota</taxon>
        <taxon>Pezizomycotina</taxon>
        <taxon>Eurotiomycetes</taxon>
        <taxon>Eurotiomycetidae</taxon>
        <taxon>Eurotiales</taxon>
        <taxon>Aspergillaceae</taxon>
        <taxon>Aspergillus</taxon>
        <taxon>Aspergillus subgen. Nidulantes</taxon>
    </lineage>
</organism>
<dbReference type="PANTHER" id="PTHR24123:SF33">
    <property type="entry name" value="PROTEIN HOS4"/>
    <property type="match status" value="1"/>
</dbReference>
<dbReference type="Gene3D" id="3.30.60.90">
    <property type="match status" value="1"/>
</dbReference>
<feature type="repeat" description="ANK" evidence="6">
    <location>
        <begin position="262"/>
        <end position="294"/>
    </location>
</feature>
<protein>
    <recommendedName>
        <fullName evidence="10">ZZ-type domain-containing protein</fullName>
    </recommendedName>
</protein>
<feature type="repeat" description="ANK" evidence="6">
    <location>
        <begin position="684"/>
        <end position="718"/>
    </location>
</feature>
<keyword evidence="1" id="KW-0479">Metal-binding</keyword>
<accession>A0A3D8R481</accession>
<evidence type="ECO:0000256" key="5">
    <source>
        <dbReference type="ARBA" id="ARBA00023043"/>
    </source>
</evidence>
<feature type="compositionally biased region" description="Basic and acidic residues" evidence="7">
    <location>
        <begin position="847"/>
        <end position="857"/>
    </location>
</feature>
<evidence type="ECO:0000256" key="1">
    <source>
        <dbReference type="ARBA" id="ARBA00022723"/>
    </source>
</evidence>
<evidence type="ECO:0000313" key="8">
    <source>
        <dbReference type="EMBL" id="RDW68786.1"/>
    </source>
</evidence>
<dbReference type="InterPro" id="IPR043145">
    <property type="entry name" value="Znf_ZZ_sf"/>
</dbReference>
<dbReference type="RefSeq" id="XP_026600575.1">
    <property type="nucleotide sequence ID" value="XM_026750562.1"/>
</dbReference>
<dbReference type="CDD" id="cd02249">
    <property type="entry name" value="ZZ"/>
    <property type="match status" value="1"/>
</dbReference>
<dbReference type="Gene3D" id="1.25.40.20">
    <property type="entry name" value="Ankyrin repeat-containing domain"/>
    <property type="match status" value="3"/>
</dbReference>
<dbReference type="PROSITE" id="PS50088">
    <property type="entry name" value="ANK_REPEAT"/>
    <property type="match status" value="7"/>
</dbReference>
<feature type="repeat" description="ANK" evidence="6">
    <location>
        <begin position="506"/>
        <end position="538"/>
    </location>
</feature>
<evidence type="ECO:0000256" key="4">
    <source>
        <dbReference type="ARBA" id="ARBA00022833"/>
    </source>
</evidence>
<dbReference type="PROSITE" id="PS50297">
    <property type="entry name" value="ANK_REP_REGION"/>
    <property type="match status" value="3"/>
</dbReference>
<evidence type="ECO:0000256" key="3">
    <source>
        <dbReference type="ARBA" id="ARBA00022771"/>
    </source>
</evidence>
<dbReference type="Pfam" id="PF12796">
    <property type="entry name" value="Ank_2"/>
    <property type="match status" value="5"/>
</dbReference>
<evidence type="ECO:0000256" key="2">
    <source>
        <dbReference type="ARBA" id="ARBA00022737"/>
    </source>
</evidence>
<reference evidence="8 9" key="1">
    <citation type="journal article" date="2018" name="IMA Fungus">
        <title>IMA Genome-F 9: Draft genome sequence of Annulohypoxylon stygium, Aspergillus mulundensis, Berkeleyomyces basicola (syn. Thielaviopsis basicola), Ceratocystis smalleyi, two Cercospora beticola strains, Coleophoma cylindrospora, Fusarium fracticaudum, Phialophora cf. hyalina, and Morchella septimelata.</title>
        <authorList>
            <person name="Wingfield B.D."/>
            <person name="Bills G.F."/>
            <person name="Dong Y."/>
            <person name="Huang W."/>
            <person name="Nel W.J."/>
            <person name="Swalarsk-Parry B.S."/>
            <person name="Vaghefi N."/>
            <person name="Wilken P.M."/>
            <person name="An Z."/>
            <person name="de Beer Z.W."/>
            <person name="De Vos L."/>
            <person name="Chen L."/>
            <person name="Duong T.A."/>
            <person name="Gao Y."/>
            <person name="Hammerbacher A."/>
            <person name="Kikkert J.R."/>
            <person name="Li Y."/>
            <person name="Li H."/>
            <person name="Li K."/>
            <person name="Li Q."/>
            <person name="Liu X."/>
            <person name="Ma X."/>
            <person name="Naidoo K."/>
            <person name="Pethybridge S.J."/>
            <person name="Sun J."/>
            <person name="Steenkamp E.T."/>
            <person name="van der Nest M.A."/>
            <person name="van Wyk S."/>
            <person name="Wingfield M.J."/>
            <person name="Xiong C."/>
            <person name="Yue Q."/>
            <person name="Zhang X."/>
        </authorList>
    </citation>
    <scope>NUCLEOTIDE SEQUENCE [LARGE SCALE GENOMIC DNA]</scope>
    <source>
        <strain evidence="8 9">DSM 5745</strain>
    </source>
</reference>
<dbReference type="InterPro" id="IPR002110">
    <property type="entry name" value="Ankyrin_rpt"/>
</dbReference>
<dbReference type="EMBL" id="PVWQ01000011">
    <property type="protein sequence ID" value="RDW68786.1"/>
    <property type="molecule type" value="Genomic_DNA"/>
</dbReference>
<evidence type="ECO:0000256" key="7">
    <source>
        <dbReference type="SAM" id="MobiDB-lite"/>
    </source>
</evidence>
<dbReference type="SUPFAM" id="SSF57850">
    <property type="entry name" value="RING/U-box"/>
    <property type="match status" value="1"/>
</dbReference>
<dbReference type="AlphaFoldDB" id="A0A3D8R481"/>
<keyword evidence="9" id="KW-1185">Reference proteome</keyword>
<evidence type="ECO:0000256" key="6">
    <source>
        <dbReference type="PROSITE-ProRule" id="PRU00023"/>
    </source>
</evidence>
<dbReference type="Pfam" id="PF00023">
    <property type="entry name" value="Ank"/>
    <property type="match status" value="1"/>
</dbReference>
<keyword evidence="2" id="KW-0677">Repeat</keyword>
<dbReference type="SUPFAM" id="SSF48403">
    <property type="entry name" value="Ankyrin repeat"/>
    <property type="match status" value="2"/>
</dbReference>
<feature type="compositionally biased region" description="Acidic residues" evidence="7">
    <location>
        <begin position="858"/>
        <end position="890"/>
    </location>
</feature>
<dbReference type="STRING" id="1810919.A0A3D8R481"/>
<feature type="repeat" description="ANK" evidence="6">
    <location>
        <begin position="71"/>
        <end position="103"/>
    </location>
</feature>
<feature type="region of interest" description="Disordered" evidence="7">
    <location>
        <begin position="820"/>
        <end position="890"/>
    </location>
</feature>
<dbReference type="SMART" id="SM00248">
    <property type="entry name" value="ANK"/>
    <property type="match status" value="17"/>
</dbReference>
<keyword evidence="3" id="KW-0863">Zinc-finger</keyword>
<sequence>MCLEHPLIRAVQYLELVSVRDIYFAATSFAQPAAYFRPLVALSAREGPGPLGLGGSFFGIQFDLGVKDNYRGGTALRYAASRAKRETVKLLVDAGADIEAVDKEAGGIPANPNHGKLGDEYPWWQLKPILYCARFGLAEETKLLLKHNVNLSCLYKGVSALYLAIQEGHVEVARLLLENGAEPNENPKDYDLLLLRAISIPDAAKTLTLTKLLLEYGARIEEENGCSSFRATALSRAAGTPNTNLVNFLVEKGADPNHCAENSESPLFTACWTAQAANVRHLIQAGADVNEDGKPLEIWAPIHACYNAPEILQILLENGANPDRVFKRVKDAPESCLHLAVLYEQPETLKVLLKHRPRINLELKAPCPSSNEDDDFTAMCLACYVGNAGIVRQLLEAGANRNQTTKLGKRPLDICVEVGSAAAAKVLLECRVPINYTDDDGNTVLHRITWSTRVSLVKLLVNAGVDSRVPNDRGVTPLRQAMETENTAVAKYLISKDPNPKVFLDGARTLVHLACRNQDLETLKALVDSGVNLGSIDSMPDSTGLVVTALGQWRTASQPMLEYLVETGGVNIHGGGGYLDYPSLNACVYRHVAQLKYLLELGANPNVEDSNGRRALHLASVHPGPELLDILLSADLQTHKNGNPLRDQMGRTPIHFAASSGDWDGFTRVSRLYDTNQLTEPDADGWTPLFWALMRREASARVVQHLIDHGADIWARVKAGKSEWSPLKRARWTGVSEDVLAHLAPRSSTDIKGERSWDEQFHISRKARDMNRCCDGCVLDIHGINYACHDCYDYDLCFRCYASRRRFHLSHDFDDWVQTGPEFEDGETGDADGSPQLRLSSSEGDLDGDHETTHSADDADDNDTDGDEDEDGEEDDLDDADDIDDDDDDE</sequence>
<name>A0A3D8R481_9EURO</name>
<dbReference type="InterPro" id="IPR051165">
    <property type="entry name" value="Multifunctional_ANK_Repeat"/>
</dbReference>
<evidence type="ECO:0008006" key="10">
    <source>
        <dbReference type="Google" id="ProtNLM"/>
    </source>
</evidence>
<dbReference type="Proteomes" id="UP000256690">
    <property type="component" value="Unassembled WGS sequence"/>
</dbReference>
<dbReference type="GeneID" id="38118916"/>
<feature type="repeat" description="ANK" evidence="6">
    <location>
        <begin position="440"/>
        <end position="472"/>
    </location>
</feature>
<dbReference type="InterPro" id="IPR036770">
    <property type="entry name" value="Ankyrin_rpt-contain_sf"/>
</dbReference>
<dbReference type="GO" id="GO:0008270">
    <property type="term" value="F:zinc ion binding"/>
    <property type="evidence" value="ECO:0007669"/>
    <property type="project" value="UniProtKB-KW"/>
</dbReference>
<comment type="caution">
    <text evidence="8">The sequence shown here is derived from an EMBL/GenBank/DDBJ whole genome shotgun (WGS) entry which is preliminary data.</text>
</comment>
<proteinExistence type="predicted"/>
<feature type="repeat" description="ANK" evidence="6">
    <location>
        <begin position="156"/>
        <end position="188"/>
    </location>
</feature>
<evidence type="ECO:0000313" key="9">
    <source>
        <dbReference type="Proteomes" id="UP000256690"/>
    </source>
</evidence>
<feature type="repeat" description="ANK" evidence="6">
    <location>
        <begin position="374"/>
        <end position="406"/>
    </location>
</feature>
<gene>
    <name evidence="8" type="ORF">DSM5745_08546</name>
</gene>
<keyword evidence="4" id="KW-0862">Zinc</keyword>